<dbReference type="EMBL" id="KL423999">
    <property type="protein sequence ID" value="KFW89746.1"/>
    <property type="molecule type" value="Genomic_DNA"/>
</dbReference>
<keyword evidence="3" id="KW-1185">Reference proteome</keyword>
<evidence type="ECO:0000256" key="1">
    <source>
        <dbReference type="SAM" id="MobiDB-lite"/>
    </source>
</evidence>
<sequence>EETQNSLTRGLETGVYHGRTPSLTRVKEEQEKAKHFHRRRMDQLKTVRSQELSHPLDYNTDQIHPLQKGKIARSKFKGAASVTGENVNSEEIQV</sequence>
<feature type="non-terminal residue" evidence="2">
    <location>
        <position position="1"/>
    </location>
</feature>
<evidence type="ECO:0000313" key="2">
    <source>
        <dbReference type="EMBL" id="KFW89746.1"/>
    </source>
</evidence>
<protein>
    <submittedName>
        <fullName evidence="2">Uncharacterized protein</fullName>
    </submittedName>
</protein>
<gene>
    <name evidence="2" type="ORF">N336_04833</name>
</gene>
<reference evidence="2 3" key="1">
    <citation type="submission" date="2014-04" db="EMBL/GenBank/DDBJ databases">
        <title>Genome evolution of avian class.</title>
        <authorList>
            <person name="Zhang G."/>
            <person name="Li C."/>
        </authorList>
    </citation>
    <scope>NUCLEOTIDE SEQUENCE [LARGE SCALE GENOMIC DNA]</scope>
    <source>
        <strain evidence="2">BGI_N336</strain>
    </source>
</reference>
<accession>A0A093QMG5</accession>
<feature type="region of interest" description="Disordered" evidence="1">
    <location>
        <begin position="1"/>
        <end position="38"/>
    </location>
</feature>
<dbReference type="Proteomes" id="UP000053238">
    <property type="component" value="Unassembled WGS sequence"/>
</dbReference>
<dbReference type="AlphaFoldDB" id="A0A093QMG5"/>
<feature type="non-terminal residue" evidence="2">
    <location>
        <position position="94"/>
    </location>
</feature>
<proteinExistence type="predicted"/>
<organism evidence="2 3">
    <name type="scientific">Phalacrocorax carbo</name>
    <name type="common">Great cormorant</name>
    <name type="synonym">Pelecanus carbo</name>
    <dbReference type="NCBI Taxonomy" id="9209"/>
    <lineage>
        <taxon>Eukaryota</taxon>
        <taxon>Metazoa</taxon>
        <taxon>Chordata</taxon>
        <taxon>Craniata</taxon>
        <taxon>Vertebrata</taxon>
        <taxon>Euteleostomi</taxon>
        <taxon>Archelosauria</taxon>
        <taxon>Archosauria</taxon>
        <taxon>Dinosauria</taxon>
        <taxon>Saurischia</taxon>
        <taxon>Theropoda</taxon>
        <taxon>Coelurosauria</taxon>
        <taxon>Aves</taxon>
        <taxon>Neognathae</taxon>
        <taxon>Neoaves</taxon>
        <taxon>Aequornithes</taxon>
        <taxon>Suliformes</taxon>
        <taxon>Phalacrocoracidae</taxon>
        <taxon>Phalacrocorax</taxon>
    </lineage>
</organism>
<evidence type="ECO:0000313" key="3">
    <source>
        <dbReference type="Proteomes" id="UP000053238"/>
    </source>
</evidence>
<name>A0A093QMG5_PHACA</name>